<evidence type="ECO:0000313" key="1">
    <source>
        <dbReference type="EMBL" id="QJQ00168.1"/>
    </source>
</evidence>
<dbReference type="EMBL" id="CP008956">
    <property type="protein sequence ID" value="QJQ00168.1"/>
    <property type="molecule type" value="Genomic_DNA"/>
</dbReference>
<sequence>MALDQQPVALALASLRLRLGDDIKEFQCAQRMLLRKAVLQDDLQWNVIWQGKSAIGHRLAQRLQRLGGLMGAW</sequence>
<dbReference type="RefSeq" id="WP_017455143.1">
    <property type="nucleotide sequence ID" value="NZ_CP008956.1"/>
</dbReference>
<organism evidence="1 2">
    <name type="scientific">Herbaspirillum rubrisubalbicans Os34</name>
    <dbReference type="NCBI Taxonomy" id="1235827"/>
    <lineage>
        <taxon>Bacteria</taxon>
        <taxon>Pseudomonadati</taxon>
        <taxon>Pseudomonadota</taxon>
        <taxon>Betaproteobacteria</taxon>
        <taxon>Burkholderiales</taxon>
        <taxon>Oxalobacteraceae</taxon>
        <taxon>Herbaspirillum</taxon>
    </lineage>
</organism>
<protein>
    <submittedName>
        <fullName evidence="1">Uncharacterized protein</fullName>
    </submittedName>
</protein>
<proteinExistence type="predicted"/>
<name>A0A6M3ZNF6_9BURK</name>
<reference evidence="1 2" key="1">
    <citation type="journal article" date="2012" name="J. Bacteriol.">
        <title>Genome sequence of the pathogenic Herbaspirillum seropedicae strain Os34, isolated from rice roots.</title>
        <authorList>
            <person name="Ye W."/>
            <person name="Ye S."/>
            <person name="Liu J."/>
            <person name="Chang S."/>
            <person name="Chen M."/>
            <person name="Zhu B."/>
            <person name="Guo L."/>
            <person name="An Q."/>
        </authorList>
    </citation>
    <scope>NUCLEOTIDE SEQUENCE [LARGE SCALE GENOMIC DNA]</scope>
    <source>
        <strain evidence="1 2">Os34</strain>
    </source>
</reference>
<accession>A0A6M3ZNF6</accession>
<dbReference type="Proteomes" id="UP000501648">
    <property type="component" value="Chromosome"/>
</dbReference>
<gene>
    <name evidence="1" type="ORF">C798_07960</name>
</gene>
<dbReference type="AlphaFoldDB" id="A0A6M3ZNF6"/>
<evidence type="ECO:0000313" key="2">
    <source>
        <dbReference type="Proteomes" id="UP000501648"/>
    </source>
</evidence>